<evidence type="ECO:0000313" key="2">
    <source>
        <dbReference type="EMBL" id="AIF82226.1"/>
    </source>
</evidence>
<dbReference type="PANTHER" id="PTHR34776:SF1">
    <property type="entry name" value="F17F16.3 PROTEIN"/>
    <property type="match status" value="1"/>
</dbReference>
<dbReference type="STRING" id="1459636.NTE_00144"/>
<feature type="region of interest" description="Disordered" evidence="1">
    <location>
        <begin position="251"/>
        <end position="291"/>
    </location>
</feature>
<evidence type="ECO:0008006" key="4">
    <source>
        <dbReference type="Google" id="ProtNLM"/>
    </source>
</evidence>
<dbReference type="KEGG" id="nev:NTE_00144"/>
<dbReference type="Proteomes" id="UP000028194">
    <property type="component" value="Chromosome"/>
</dbReference>
<dbReference type="PANTHER" id="PTHR34776">
    <property type="entry name" value="F17F16.3 PROTEIN"/>
    <property type="match status" value="1"/>
</dbReference>
<proteinExistence type="predicted"/>
<name>A0A075MLD5_9ARCH</name>
<evidence type="ECO:0000256" key="1">
    <source>
        <dbReference type="SAM" id="MobiDB-lite"/>
    </source>
</evidence>
<dbReference type="AlphaFoldDB" id="A0A075MLD5"/>
<dbReference type="Pfam" id="PF11387">
    <property type="entry name" value="DUF2795"/>
    <property type="match status" value="1"/>
</dbReference>
<gene>
    <name evidence="2" type="ORF">NTE_00144</name>
</gene>
<dbReference type="GeneID" id="68225745"/>
<feature type="compositionally biased region" description="Basic and acidic residues" evidence="1">
    <location>
        <begin position="257"/>
        <end position="269"/>
    </location>
</feature>
<dbReference type="eggNOG" id="arCOG03593">
    <property type="taxonomic scope" value="Archaea"/>
</dbReference>
<reference evidence="2 3" key="1">
    <citation type="journal article" date="2014" name="PLoS ONE">
        <title>Genome Sequence of Candidatus Nitrososphaera evergladensis from Group I.1b Enriched from Everglades Soil Reveals Novel Genomic Features of the Ammonia-Oxidizing Archaea.</title>
        <authorList>
            <person name="Zhalnina K.V."/>
            <person name="Dias R."/>
            <person name="Leonard M.T."/>
            <person name="Dorr de Quadros P."/>
            <person name="Camargo F.A."/>
            <person name="Drew J.C."/>
            <person name="Farmerie W.G."/>
            <person name="Daroub S.H."/>
            <person name="Triplett E.W."/>
        </authorList>
    </citation>
    <scope>NUCLEOTIDE SEQUENCE [LARGE SCALE GENOMIC DNA]</scope>
    <source>
        <strain evidence="2 3">SR1</strain>
    </source>
</reference>
<evidence type="ECO:0000313" key="3">
    <source>
        <dbReference type="Proteomes" id="UP000028194"/>
    </source>
</evidence>
<accession>A0A075MLD5</accession>
<keyword evidence="3" id="KW-1185">Reference proteome</keyword>
<protein>
    <recommendedName>
        <fullName evidence="4">DUF2795 domain-containing protein</fullName>
    </recommendedName>
</protein>
<dbReference type="EMBL" id="CP007174">
    <property type="protein sequence ID" value="AIF82226.1"/>
    <property type="molecule type" value="Genomic_DNA"/>
</dbReference>
<dbReference type="HOGENOM" id="CLU_045837_0_1_2"/>
<sequence>MAEKEKPGIVEQGDIFFFYRPKVGKEEVEEIKDVQRFYMVTSPEEGKQRRLFILGQKQLPKIVEGKSTSEERNWALNVLTTSNTEDIRKELLPAEYETETRGKRRVGPATPAGEGKYSIVKHDNHTELAYVLELPPVPGPTQKEFEIKKEASYIISVKNPDIQVPGFKAFEERKPQYPSSVKEKFGDRRWINVEDPDLLNYENTQVLLIGARKRDVEEELGIDLNEEKETTNTAELFNELKIRKDQVPLKPLLKGDFPGKEEMPSEREVQQLSSEEAPGRGGKAGGRAAASRAPSAAAIAKILAGTDFPKKKDELVRVAEKNAGRVESAQDIVQTVRDLPDRKYNSMADVEKALGKVS</sequence>
<organism evidence="2 3">
    <name type="scientific">Candidatus Nitrososphaera evergladensis SR1</name>
    <dbReference type="NCBI Taxonomy" id="1459636"/>
    <lineage>
        <taxon>Archaea</taxon>
        <taxon>Nitrososphaerota</taxon>
        <taxon>Nitrososphaeria</taxon>
        <taxon>Nitrososphaerales</taxon>
        <taxon>Nitrososphaeraceae</taxon>
        <taxon>Nitrososphaera</taxon>
    </lineage>
</organism>
<dbReference type="InterPro" id="IPR021527">
    <property type="entry name" value="DUF2795"/>
</dbReference>
<dbReference type="RefSeq" id="WP_226987092.1">
    <property type="nucleotide sequence ID" value="NZ_CP007174.1"/>
</dbReference>